<feature type="signal peptide" evidence="2">
    <location>
        <begin position="1"/>
        <end position="22"/>
    </location>
</feature>
<evidence type="ECO:0000313" key="3">
    <source>
        <dbReference type="EMBL" id="OGF74579.1"/>
    </source>
</evidence>
<dbReference type="AlphaFoldDB" id="A0A1F5WFT8"/>
<sequence>MMIAFRWFASFLFAGIALPAFAAYQQIIDTIVTELLKPLANVLLVLATVFFVYGVVEYIAGASNETARTTGKRHIVWGLVGLAIMVSVRFILSILSSLFYP</sequence>
<comment type="caution">
    <text evidence="3">The sequence shown here is derived from an EMBL/GenBank/DDBJ whole genome shotgun (WGS) entry which is preliminary data.</text>
</comment>
<dbReference type="EMBL" id="MFHQ01000013">
    <property type="protein sequence ID" value="OGF74579.1"/>
    <property type="molecule type" value="Genomic_DNA"/>
</dbReference>
<gene>
    <name evidence="3" type="ORF">A3J56_03375</name>
</gene>
<dbReference type="Proteomes" id="UP000178406">
    <property type="component" value="Unassembled WGS sequence"/>
</dbReference>
<keyword evidence="1" id="KW-0472">Membrane</keyword>
<feature type="chain" id="PRO_5009522158" evidence="2">
    <location>
        <begin position="23"/>
        <end position="101"/>
    </location>
</feature>
<name>A0A1F5WFT8_9BACT</name>
<dbReference type="InterPro" id="IPR043993">
    <property type="entry name" value="T4SS_pilin"/>
</dbReference>
<reference evidence="3 4" key="1">
    <citation type="journal article" date="2016" name="Nat. Commun.">
        <title>Thousands of microbial genomes shed light on interconnected biogeochemical processes in an aquifer system.</title>
        <authorList>
            <person name="Anantharaman K."/>
            <person name="Brown C.T."/>
            <person name="Hug L.A."/>
            <person name="Sharon I."/>
            <person name="Castelle C.J."/>
            <person name="Probst A.J."/>
            <person name="Thomas B.C."/>
            <person name="Singh A."/>
            <person name="Wilkins M.J."/>
            <person name="Karaoz U."/>
            <person name="Brodie E.L."/>
            <person name="Williams K.H."/>
            <person name="Hubbard S.S."/>
            <person name="Banfield J.F."/>
        </authorList>
    </citation>
    <scope>NUCLEOTIDE SEQUENCE [LARGE SCALE GENOMIC DNA]</scope>
</reference>
<keyword evidence="2" id="KW-0732">Signal</keyword>
<dbReference type="Pfam" id="PF18895">
    <property type="entry name" value="T4SS_pilin"/>
    <property type="match status" value="1"/>
</dbReference>
<protein>
    <submittedName>
        <fullName evidence="3">Uncharacterized protein</fullName>
    </submittedName>
</protein>
<feature type="transmembrane region" description="Helical" evidence="1">
    <location>
        <begin position="38"/>
        <end position="56"/>
    </location>
</feature>
<keyword evidence="1" id="KW-1133">Transmembrane helix</keyword>
<evidence type="ECO:0000256" key="2">
    <source>
        <dbReference type="SAM" id="SignalP"/>
    </source>
</evidence>
<evidence type="ECO:0000256" key="1">
    <source>
        <dbReference type="SAM" id="Phobius"/>
    </source>
</evidence>
<feature type="transmembrane region" description="Helical" evidence="1">
    <location>
        <begin position="76"/>
        <end position="100"/>
    </location>
</feature>
<dbReference type="STRING" id="1798338.A3J56_03375"/>
<keyword evidence="1" id="KW-0812">Transmembrane</keyword>
<accession>A0A1F5WFT8</accession>
<organism evidence="3 4">
    <name type="scientific">Candidatus Giovannonibacteria bacterium RIFCSPHIGHO2_02_FULL_46_20</name>
    <dbReference type="NCBI Taxonomy" id="1798338"/>
    <lineage>
        <taxon>Bacteria</taxon>
        <taxon>Candidatus Giovannoniibacteriota</taxon>
    </lineage>
</organism>
<proteinExistence type="predicted"/>
<evidence type="ECO:0000313" key="4">
    <source>
        <dbReference type="Proteomes" id="UP000178406"/>
    </source>
</evidence>